<organism evidence="1">
    <name type="scientific">Rhizophora mucronata</name>
    <name type="common">Asiatic mangrove</name>
    <dbReference type="NCBI Taxonomy" id="61149"/>
    <lineage>
        <taxon>Eukaryota</taxon>
        <taxon>Viridiplantae</taxon>
        <taxon>Streptophyta</taxon>
        <taxon>Embryophyta</taxon>
        <taxon>Tracheophyta</taxon>
        <taxon>Spermatophyta</taxon>
        <taxon>Magnoliopsida</taxon>
        <taxon>eudicotyledons</taxon>
        <taxon>Gunneridae</taxon>
        <taxon>Pentapetalae</taxon>
        <taxon>rosids</taxon>
        <taxon>fabids</taxon>
        <taxon>Malpighiales</taxon>
        <taxon>Rhizophoraceae</taxon>
        <taxon>Rhizophora</taxon>
    </lineage>
</organism>
<evidence type="ECO:0000313" key="1">
    <source>
        <dbReference type="EMBL" id="MBX61364.1"/>
    </source>
</evidence>
<proteinExistence type="predicted"/>
<reference evidence="1" key="1">
    <citation type="submission" date="2018-02" db="EMBL/GenBank/DDBJ databases">
        <title>Rhizophora mucronata_Transcriptome.</title>
        <authorList>
            <person name="Meera S.P."/>
            <person name="Sreeshan A."/>
            <person name="Augustine A."/>
        </authorList>
    </citation>
    <scope>NUCLEOTIDE SEQUENCE</scope>
    <source>
        <tissue evidence="1">Leaf</tissue>
    </source>
</reference>
<name>A0A2P2Q345_RHIMU</name>
<dbReference type="AlphaFoldDB" id="A0A2P2Q345"/>
<dbReference type="EMBL" id="GGEC01080880">
    <property type="protein sequence ID" value="MBX61364.1"/>
    <property type="molecule type" value="Transcribed_RNA"/>
</dbReference>
<sequence length="40" mass="4801">MLDFWTLQPVFDMIEQRLIPIQGVFITNITPFLWCMLLSE</sequence>
<protein>
    <submittedName>
        <fullName evidence="1">Uncharacterized protein</fullName>
    </submittedName>
</protein>
<accession>A0A2P2Q345</accession>